<sequence>MRLAPKYLLADRNGYALIRAIAAADDYMTGKIDAAMEALYDVEKMPEWRLDERAWEMNLEWYDYTADVESKRDQIRGARDYFDRLGTPYAVERAIADVWGEGRVEEWFDSGAQPYHFSVYTSNTGALLENRKKFLKILEEVKNVRSVLDNIVYEGVEGKANGYAMAKYLGAEISMKATAYNREG</sequence>
<dbReference type="InterPro" id="IPR006521">
    <property type="entry name" value="Tail_protein_I"/>
</dbReference>
<dbReference type="EMBL" id="BK032578">
    <property type="protein sequence ID" value="DAF49182.1"/>
    <property type="molecule type" value="Genomic_DNA"/>
</dbReference>
<organism evidence="1">
    <name type="scientific">Caudovirales sp. ctrNG92</name>
    <dbReference type="NCBI Taxonomy" id="2827638"/>
    <lineage>
        <taxon>Viruses</taxon>
        <taxon>Duplodnaviria</taxon>
        <taxon>Heunggongvirae</taxon>
        <taxon>Uroviricota</taxon>
        <taxon>Caudoviricetes</taxon>
    </lineage>
</organism>
<name>A0A8S5SDY9_9CAUD</name>
<evidence type="ECO:0000313" key="1">
    <source>
        <dbReference type="EMBL" id="DAF49182.1"/>
    </source>
</evidence>
<dbReference type="Pfam" id="PF09684">
    <property type="entry name" value="Tail_P2_I"/>
    <property type="match status" value="1"/>
</dbReference>
<proteinExistence type="predicted"/>
<protein>
    <submittedName>
        <fullName evidence="1">Tail protein</fullName>
    </submittedName>
</protein>
<accession>A0A8S5SDY9</accession>
<reference evidence="1" key="1">
    <citation type="journal article" date="2021" name="Proc. Natl. Acad. Sci. U.S.A.">
        <title>A Catalog of Tens of Thousands of Viruses from Human Metagenomes Reveals Hidden Associations with Chronic Diseases.</title>
        <authorList>
            <person name="Tisza M.J."/>
            <person name="Buck C.B."/>
        </authorList>
    </citation>
    <scope>NUCLEOTIDE SEQUENCE</scope>
    <source>
        <strain evidence="1">CtrNG92</strain>
    </source>
</reference>